<sequence length="95" mass="11249">MSVVVFTAHARLRLEERKISEQEVKDTLNNPKWRFYDLKDGHQIAIGARRKKGHYLIVVYDQSEDVIEVITVIDVSRSLDKIISRRVESRRWVEL</sequence>
<proteinExistence type="predicted"/>
<dbReference type="AlphaFoldDB" id="A0A0S1XAN4"/>
<evidence type="ECO:0000313" key="2">
    <source>
        <dbReference type="Proteomes" id="UP000066042"/>
    </source>
</evidence>
<gene>
    <name evidence="1" type="ORF">TBCH5v1_0899</name>
</gene>
<dbReference type="Proteomes" id="UP000066042">
    <property type="component" value="Chromosome"/>
</dbReference>
<dbReference type="GeneID" id="26136174"/>
<dbReference type="PATRIC" id="fig|55802.8.peg.897"/>
<dbReference type="RefSeq" id="WP_056933661.1">
    <property type="nucleotide sequence ID" value="NZ_CP013050.1"/>
</dbReference>
<protein>
    <recommendedName>
        <fullName evidence="3">DUF4258 domain-containing protein</fullName>
    </recommendedName>
</protein>
<accession>A0A0S1XAN4</accession>
<evidence type="ECO:0008006" key="3">
    <source>
        <dbReference type="Google" id="ProtNLM"/>
    </source>
</evidence>
<dbReference type="InterPro" id="IPR025354">
    <property type="entry name" value="DUF4258"/>
</dbReference>
<reference evidence="1 2" key="1">
    <citation type="journal article" date="2016" name="Genome Announc.">
        <title>Complete genome sequence of the hyperthermophilic and piezophilic archaeon Thermococcus barophilus Ch5, capable of growth at the expense of hydrogenogenesis from carbon monoxide and formate.</title>
        <authorList>
            <person name="Oger P."/>
            <person name="Sokolova T.G."/>
            <person name="Kozhevnikova D.A."/>
            <person name="Taranov E.A."/>
            <person name="Vannier P."/>
            <person name="Lee H.S."/>
            <person name="Kwon K.K."/>
            <person name="Kang S.G."/>
            <person name="Lee J.H."/>
            <person name="Bonch-Osmolovskaya E.A."/>
            <person name="Lebedinsky A.V."/>
        </authorList>
    </citation>
    <scope>NUCLEOTIDE SEQUENCE [LARGE SCALE GENOMIC DNA]</scope>
    <source>
        <strain evidence="2">Ch5</strain>
    </source>
</reference>
<name>A0A0S1XAN4_THEBA</name>
<dbReference type="STRING" id="55802.TBCH5v1_0899"/>
<dbReference type="EMBL" id="CP013050">
    <property type="protein sequence ID" value="ALM74851.1"/>
    <property type="molecule type" value="Genomic_DNA"/>
</dbReference>
<dbReference type="Pfam" id="PF14076">
    <property type="entry name" value="DUF4258"/>
    <property type="match status" value="1"/>
</dbReference>
<organism evidence="1 2">
    <name type="scientific">Thermococcus barophilus</name>
    <dbReference type="NCBI Taxonomy" id="55802"/>
    <lineage>
        <taxon>Archaea</taxon>
        <taxon>Methanobacteriati</taxon>
        <taxon>Methanobacteriota</taxon>
        <taxon>Thermococci</taxon>
        <taxon>Thermococcales</taxon>
        <taxon>Thermococcaceae</taxon>
        <taxon>Thermococcus</taxon>
    </lineage>
</organism>
<evidence type="ECO:0000313" key="1">
    <source>
        <dbReference type="EMBL" id="ALM74851.1"/>
    </source>
</evidence>